<protein>
    <submittedName>
        <fullName evidence="1">Uncharacterized protein</fullName>
    </submittedName>
</protein>
<gene>
    <name evidence="1" type="ORF">Tci_933138</name>
</gene>
<sequence>EFGAIAEGSLTIRGLVAIGSIEYGTMEHAVGRLAPGLPLTYNAYLLCLPSGKWPMRADYKLETEDSDSVPPSTELYCL</sequence>
<proteinExistence type="predicted"/>
<organism evidence="1">
    <name type="scientific">Tanacetum cinerariifolium</name>
    <name type="common">Dalmatian daisy</name>
    <name type="synonym">Chrysanthemum cinerariifolium</name>
    <dbReference type="NCBI Taxonomy" id="118510"/>
    <lineage>
        <taxon>Eukaryota</taxon>
        <taxon>Viridiplantae</taxon>
        <taxon>Streptophyta</taxon>
        <taxon>Embryophyta</taxon>
        <taxon>Tracheophyta</taxon>
        <taxon>Spermatophyta</taxon>
        <taxon>Magnoliopsida</taxon>
        <taxon>eudicotyledons</taxon>
        <taxon>Gunneridae</taxon>
        <taxon>Pentapetalae</taxon>
        <taxon>asterids</taxon>
        <taxon>campanulids</taxon>
        <taxon>Asterales</taxon>
        <taxon>Asteraceae</taxon>
        <taxon>Asteroideae</taxon>
        <taxon>Anthemideae</taxon>
        <taxon>Anthemidinae</taxon>
        <taxon>Tanacetum</taxon>
    </lineage>
</organism>
<dbReference type="AlphaFoldDB" id="A0A699XN03"/>
<name>A0A699XN03_TANCI</name>
<comment type="caution">
    <text evidence="1">The sequence shown here is derived from an EMBL/GenBank/DDBJ whole genome shotgun (WGS) entry which is preliminary data.</text>
</comment>
<reference evidence="1" key="1">
    <citation type="journal article" date="2019" name="Sci. Rep.">
        <title>Draft genome of Tanacetum cinerariifolium, the natural source of mosquito coil.</title>
        <authorList>
            <person name="Yamashiro T."/>
            <person name="Shiraishi A."/>
            <person name="Satake H."/>
            <person name="Nakayama K."/>
        </authorList>
    </citation>
    <scope>NUCLEOTIDE SEQUENCE</scope>
</reference>
<feature type="non-terminal residue" evidence="1">
    <location>
        <position position="78"/>
    </location>
</feature>
<dbReference type="EMBL" id="BKCJ011887678">
    <property type="protein sequence ID" value="GFD61169.1"/>
    <property type="molecule type" value="Genomic_DNA"/>
</dbReference>
<accession>A0A699XN03</accession>
<evidence type="ECO:0000313" key="1">
    <source>
        <dbReference type="EMBL" id="GFD61169.1"/>
    </source>
</evidence>
<feature type="non-terminal residue" evidence="1">
    <location>
        <position position="1"/>
    </location>
</feature>